<reference evidence="1 2" key="1">
    <citation type="submission" date="2020-08" db="EMBL/GenBank/DDBJ databases">
        <title>Genomic Encyclopedia of Archaeal and Bacterial Type Strains, Phase II (KMG-II): from individual species to whole genera.</title>
        <authorList>
            <person name="Goeker M."/>
        </authorList>
    </citation>
    <scope>NUCLEOTIDE SEQUENCE [LARGE SCALE GENOMIC DNA]</scope>
    <source>
        <strain evidence="1 2">DSM 43850</strain>
    </source>
</reference>
<comment type="caution">
    <text evidence="1">The sequence shown here is derived from an EMBL/GenBank/DDBJ whole genome shotgun (WGS) entry which is preliminary data.</text>
</comment>
<proteinExistence type="predicted"/>
<gene>
    <name evidence="1" type="ORF">BC739_003556</name>
</gene>
<name>A0ABR6BHJ2_9PSEU</name>
<organism evidence="1 2">
    <name type="scientific">Kutzneria viridogrisea</name>
    <dbReference type="NCBI Taxonomy" id="47990"/>
    <lineage>
        <taxon>Bacteria</taxon>
        <taxon>Bacillati</taxon>
        <taxon>Actinomycetota</taxon>
        <taxon>Actinomycetes</taxon>
        <taxon>Pseudonocardiales</taxon>
        <taxon>Pseudonocardiaceae</taxon>
        <taxon>Kutzneria</taxon>
    </lineage>
</organism>
<accession>A0ABR6BHJ2</accession>
<evidence type="ECO:0000313" key="1">
    <source>
        <dbReference type="EMBL" id="MBA8926357.1"/>
    </source>
</evidence>
<protein>
    <submittedName>
        <fullName evidence="1">Uncharacterized protein</fullName>
    </submittedName>
</protein>
<keyword evidence="2" id="KW-1185">Reference proteome</keyword>
<dbReference type="Proteomes" id="UP000517916">
    <property type="component" value="Unassembled WGS sequence"/>
</dbReference>
<dbReference type="EMBL" id="JACJID010000002">
    <property type="protein sequence ID" value="MBA8926357.1"/>
    <property type="molecule type" value="Genomic_DNA"/>
</dbReference>
<sequence>MADTLAVPVELSALLGADERVHAVIAGAGQPVLLVTDFRILSSDTQIPLSEVVSVATSGNSLSGGSLSIRSEDGELRITGVPFDQAQRFAAAVRGGLARVQAAVWMPTQRGPVSNP</sequence>
<evidence type="ECO:0000313" key="2">
    <source>
        <dbReference type="Proteomes" id="UP000517916"/>
    </source>
</evidence>
<dbReference type="RefSeq" id="WP_025360928.1">
    <property type="nucleotide sequence ID" value="NZ_BAAABQ010000009.1"/>
</dbReference>